<keyword evidence="2" id="KW-1185">Reference proteome</keyword>
<reference evidence="1 2" key="1">
    <citation type="submission" date="2012-02" db="EMBL/GenBank/DDBJ databases">
        <title>Complete sequence of chromosome of Singulisphaera acidiphila DSM 18658.</title>
        <authorList>
            <consortium name="US DOE Joint Genome Institute (JGI-PGF)"/>
            <person name="Lucas S."/>
            <person name="Copeland A."/>
            <person name="Lapidus A."/>
            <person name="Glavina del Rio T."/>
            <person name="Dalin E."/>
            <person name="Tice H."/>
            <person name="Bruce D."/>
            <person name="Goodwin L."/>
            <person name="Pitluck S."/>
            <person name="Peters L."/>
            <person name="Ovchinnikova G."/>
            <person name="Chertkov O."/>
            <person name="Kyrpides N."/>
            <person name="Mavromatis K."/>
            <person name="Ivanova N."/>
            <person name="Brettin T."/>
            <person name="Detter J.C."/>
            <person name="Han C."/>
            <person name="Larimer F."/>
            <person name="Land M."/>
            <person name="Hauser L."/>
            <person name="Markowitz V."/>
            <person name="Cheng J.-F."/>
            <person name="Hugenholtz P."/>
            <person name="Woyke T."/>
            <person name="Wu D."/>
            <person name="Tindall B."/>
            <person name="Pomrenke H."/>
            <person name="Brambilla E."/>
            <person name="Klenk H.-P."/>
            <person name="Eisen J.A."/>
        </authorList>
    </citation>
    <scope>NUCLEOTIDE SEQUENCE [LARGE SCALE GENOMIC DNA]</scope>
    <source>
        <strain evidence="2">ATCC BAA-1392 / DSM 18658 / VKM B-2454 / MOB10</strain>
    </source>
</reference>
<name>L0DB39_SINAD</name>
<proteinExistence type="predicted"/>
<evidence type="ECO:0000313" key="2">
    <source>
        <dbReference type="Proteomes" id="UP000010798"/>
    </source>
</evidence>
<dbReference type="KEGG" id="saci:Sinac_1481"/>
<dbReference type="HOGENOM" id="CLU_2883489_0_0_0"/>
<dbReference type="AlphaFoldDB" id="L0DB39"/>
<evidence type="ECO:0000313" key="1">
    <source>
        <dbReference type="EMBL" id="AGA25861.1"/>
    </source>
</evidence>
<organism evidence="1 2">
    <name type="scientific">Singulisphaera acidiphila (strain ATCC BAA-1392 / DSM 18658 / VKM B-2454 / MOB10)</name>
    <dbReference type="NCBI Taxonomy" id="886293"/>
    <lineage>
        <taxon>Bacteria</taxon>
        <taxon>Pseudomonadati</taxon>
        <taxon>Planctomycetota</taxon>
        <taxon>Planctomycetia</taxon>
        <taxon>Isosphaerales</taxon>
        <taxon>Isosphaeraceae</taxon>
        <taxon>Singulisphaera</taxon>
    </lineage>
</organism>
<protein>
    <submittedName>
        <fullName evidence="1">Uncharacterized protein</fullName>
    </submittedName>
</protein>
<dbReference type="EMBL" id="CP003364">
    <property type="protein sequence ID" value="AGA25861.1"/>
    <property type="molecule type" value="Genomic_DNA"/>
</dbReference>
<sequence length="63" mass="6581">MFCPKLAGQAMVMIVGEIRRPVPCDMGPGIGAAGLVLGSPPLVPTTVVVRTLDHHCGQDVEQN</sequence>
<dbReference type="Proteomes" id="UP000010798">
    <property type="component" value="Chromosome"/>
</dbReference>
<accession>L0DB39</accession>
<dbReference type="STRING" id="886293.Sinac_1481"/>
<gene>
    <name evidence="1" type="ordered locus">Sinac_1481</name>
</gene>